<keyword evidence="1" id="KW-0813">Transport</keyword>
<name>A0A5C6BWS0_9BACT</name>
<dbReference type="InterPro" id="IPR050093">
    <property type="entry name" value="ABC_SmlMolc_Importer"/>
</dbReference>
<dbReference type="InterPro" id="IPR027417">
    <property type="entry name" value="P-loop_NTPase"/>
</dbReference>
<reference evidence="5 6" key="1">
    <citation type="journal article" date="2020" name="Antonie Van Leeuwenhoek">
        <title>Rhodopirellula heiligendammensis sp. nov., Rhodopirellula pilleata sp. nov., and Rhodopirellula solitaria sp. nov. isolated from natural or artificial marine surfaces in Northern Germany and California, USA, and emended description of the genus Rhodopirellula.</title>
        <authorList>
            <person name="Kallscheuer N."/>
            <person name="Wiegand S."/>
            <person name="Jogler M."/>
            <person name="Boedeker C."/>
            <person name="Peeters S.H."/>
            <person name="Rast P."/>
            <person name="Heuer A."/>
            <person name="Jetten M.S.M."/>
            <person name="Rohde M."/>
            <person name="Jogler C."/>
        </authorList>
    </citation>
    <scope>NUCLEOTIDE SEQUENCE [LARGE SCALE GENOMIC DNA]</scope>
    <source>
        <strain evidence="5 6">Poly21</strain>
    </source>
</reference>
<protein>
    <submittedName>
        <fullName evidence="5">Sn-glycerol-3-phosphate import ATP-binding protein UgpC</fullName>
    </submittedName>
</protein>
<accession>A0A5C6BWS0</accession>
<dbReference type="EMBL" id="SJPU01000002">
    <property type="protein sequence ID" value="TWU16713.1"/>
    <property type="molecule type" value="Genomic_DNA"/>
</dbReference>
<dbReference type="Pfam" id="PF00005">
    <property type="entry name" value="ABC_tran"/>
    <property type="match status" value="1"/>
</dbReference>
<dbReference type="SMART" id="SM00382">
    <property type="entry name" value="AAA"/>
    <property type="match status" value="1"/>
</dbReference>
<dbReference type="AlphaFoldDB" id="A0A5C6BWS0"/>
<dbReference type="InterPro" id="IPR017871">
    <property type="entry name" value="ABC_transporter-like_CS"/>
</dbReference>
<dbReference type="PANTHER" id="PTHR42781:SF4">
    <property type="entry name" value="SPERMIDINE_PUTRESCINE IMPORT ATP-BINDING PROTEIN POTA"/>
    <property type="match status" value="1"/>
</dbReference>
<proteinExistence type="predicted"/>
<dbReference type="OrthoDB" id="9802264at2"/>
<evidence type="ECO:0000256" key="3">
    <source>
        <dbReference type="ARBA" id="ARBA00022840"/>
    </source>
</evidence>
<dbReference type="RefSeq" id="WP_146408305.1">
    <property type="nucleotide sequence ID" value="NZ_SJPU01000002.1"/>
</dbReference>
<organism evidence="5 6">
    <name type="scientific">Allorhodopirellula heiligendammensis</name>
    <dbReference type="NCBI Taxonomy" id="2714739"/>
    <lineage>
        <taxon>Bacteria</taxon>
        <taxon>Pseudomonadati</taxon>
        <taxon>Planctomycetota</taxon>
        <taxon>Planctomycetia</taxon>
        <taxon>Pirellulales</taxon>
        <taxon>Pirellulaceae</taxon>
        <taxon>Allorhodopirellula</taxon>
    </lineage>
</organism>
<dbReference type="Gene3D" id="3.40.50.300">
    <property type="entry name" value="P-loop containing nucleotide triphosphate hydrolases"/>
    <property type="match status" value="1"/>
</dbReference>
<gene>
    <name evidence="5" type="primary">ugpC</name>
    <name evidence="5" type="ORF">Poly21_39190</name>
</gene>
<dbReference type="SUPFAM" id="SSF52540">
    <property type="entry name" value="P-loop containing nucleoside triphosphate hydrolases"/>
    <property type="match status" value="1"/>
</dbReference>
<dbReference type="GO" id="GO:0016887">
    <property type="term" value="F:ATP hydrolysis activity"/>
    <property type="evidence" value="ECO:0007669"/>
    <property type="project" value="InterPro"/>
</dbReference>
<evidence type="ECO:0000256" key="2">
    <source>
        <dbReference type="ARBA" id="ARBA00022741"/>
    </source>
</evidence>
<keyword evidence="3 5" id="KW-0067">ATP-binding</keyword>
<evidence type="ECO:0000259" key="4">
    <source>
        <dbReference type="PROSITE" id="PS50893"/>
    </source>
</evidence>
<keyword evidence="2" id="KW-0547">Nucleotide-binding</keyword>
<evidence type="ECO:0000256" key="1">
    <source>
        <dbReference type="ARBA" id="ARBA00022448"/>
    </source>
</evidence>
<keyword evidence="6" id="KW-1185">Reference proteome</keyword>
<feature type="domain" description="ABC transporter" evidence="4">
    <location>
        <begin position="2"/>
        <end position="204"/>
    </location>
</feature>
<comment type="caution">
    <text evidence="5">The sequence shown here is derived from an EMBL/GenBank/DDBJ whole genome shotgun (WGS) entry which is preliminary data.</text>
</comment>
<dbReference type="GO" id="GO:0005524">
    <property type="term" value="F:ATP binding"/>
    <property type="evidence" value="ECO:0007669"/>
    <property type="project" value="UniProtKB-KW"/>
</dbReference>
<sequence length="207" mass="22767">MIRLLDITIEAGEFSLRNFSLEVRPREYVVLMGKTGCGKTSIMETICGLRRPVAGSIWIAGTDVTNFLPGDRQVGYVPQDLALFPTMNVAEHLEFALRIRRVAAKQIADRKLKTAAMLGITHLLDRNVQGLSGGEAQRVALGRALAFEPTVLLLDEPLSALDEQTREEMLALLLSIKAETHVTTLHVTHQSAEAIVLADRCVRIPAE</sequence>
<dbReference type="PANTHER" id="PTHR42781">
    <property type="entry name" value="SPERMIDINE/PUTRESCINE IMPORT ATP-BINDING PROTEIN POTA"/>
    <property type="match status" value="1"/>
</dbReference>
<dbReference type="PROSITE" id="PS50893">
    <property type="entry name" value="ABC_TRANSPORTER_2"/>
    <property type="match status" value="1"/>
</dbReference>
<dbReference type="InterPro" id="IPR003593">
    <property type="entry name" value="AAA+_ATPase"/>
</dbReference>
<dbReference type="InterPro" id="IPR003439">
    <property type="entry name" value="ABC_transporter-like_ATP-bd"/>
</dbReference>
<dbReference type="PROSITE" id="PS00211">
    <property type="entry name" value="ABC_TRANSPORTER_1"/>
    <property type="match status" value="1"/>
</dbReference>
<evidence type="ECO:0000313" key="6">
    <source>
        <dbReference type="Proteomes" id="UP000319908"/>
    </source>
</evidence>
<evidence type="ECO:0000313" key="5">
    <source>
        <dbReference type="EMBL" id="TWU16713.1"/>
    </source>
</evidence>
<dbReference type="Proteomes" id="UP000319908">
    <property type="component" value="Unassembled WGS sequence"/>
</dbReference>